<dbReference type="SMART" id="SM01152">
    <property type="entry name" value="DUF167"/>
    <property type="match status" value="1"/>
</dbReference>
<feature type="transmembrane region" description="Helical" evidence="2">
    <location>
        <begin position="1232"/>
        <end position="1254"/>
    </location>
</feature>
<dbReference type="SUPFAM" id="SSF82866">
    <property type="entry name" value="Multidrug efflux transporter AcrB transmembrane domain"/>
    <property type="match status" value="2"/>
</dbReference>
<feature type="transmembrane region" description="Helical" evidence="2">
    <location>
        <begin position="134"/>
        <end position="156"/>
    </location>
</feature>
<feature type="transmembrane region" description="Helical" evidence="2">
    <location>
        <begin position="1172"/>
        <end position="1197"/>
    </location>
</feature>
<feature type="transmembrane region" description="Helical" evidence="2">
    <location>
        <begin position="1751"/>
        <end position="1771"/>
    </location>
</feature>
<dbReference type="InterPro" id="IPR006143">
    <property type="entry name" value="RND_pump_MFP"/>
</dbReference>
<feature type="transmembrane region" description="Helical" evidence="2">
    <location>
        <begin position="1204"/>
        <end position="1226"/>
    </location>
</feature>
<dbReference type="SUPFAM" id="SSF82714">
    <property type="entry name" value="Multidrug efflux transporter AcrB TolC docking domain, DN and DC subdomains"/>
    <property type="match status" value="2"/>
</dbReference>
<sequence length="1824" mass="199508">MNDPEAELPLAAGLFLLFVAIAGITAFGMWIRRWARLGYVLAYEPRRRPPWGPLAGVLAVLMTIMGVWNAIAIRTAQGQGAEWTAEEFAEAQLMMSLIQAGFVVAIVAVLVLANGASWRDLGLPTSSDQLAYDITFGFWIAFAAVVPIWVLQIIAIPLLGVPPGHPVLDQMQETPGWSLFAVSMITAVLAAPVFEELIFRLLLQGGLERLEDEMVGWKFSLPTRGDQKLLTELSTASAEVPSVVETFDAGGSNESNIAPKHESPKYAAGDELWNQPSEPEDLPKLPPGGDGMAPGLNHGWMPILISSFLFALAHLGNGPSPIPLFALALMLGYTYQRTHRILPCIIAHMAFNSISIVAAILMISQGAPGELLVSVTQVAERGKANQAIAGVLSAVFGCGKRQIELVRGVTSASKQFLLHGIDPETALDCIRWTQHVARYIVLTIVTVLALGIMSWVSMRDDSAARRAREQVTTQVPVAAQIKPLVAAKEVEASVREVTAKFSGKIRAWETYSLGFEQPGRIVELGQDESGRPLDDGSRVKSGQVLARLDDRVLQARVAEATANLEQASSDLTRARDVKDSGFRAISEADFQQYLTQEALAKAALEIATKNLQDAVLYAPVEGTIARRMAEPGEFVTANSTVFELVENDQLLLVVDVPESQIRELQSRMRTVKETQKTNFTDPEAGVFRARVSLESLDQFGRPFPDIDAEVYRIAEMADTRTGLFEVEIRVPNDKHLLRPGMVATAEVVTDRISAYRIPESAVLFRGDETYVFGLEEVQEPLQVMFWEVDEIPLATARKIELTQWIDQGDHLLVPSTSAEMDHIIVRGHQLAPSAHFHSTCKPSELSVKISNYAIERPRLVTVCTVMVVLLAAFALMLTPVQRSPAISKAVILVAIPYPDSQPSEAENEIARKVEEALTELQSVDFIASTNVRGSSVTQVIFLDGVTPDEGRREVKDLVDRIRNELPAGREVQPVITDIDFENAPLMLVSITAPDAVDDRTLKVIAEDVQEQLETVDGVANTQLFGGKEREIHVNVLPDRMVQYGVTLTMLRQALSDFHAEVPAGAFTTGEFDRQVRNESKLRGVGDIREAIVSSQEGRVIRVRDIARVVDSHRKVINLAQLNGRKSATIVINKEADINTLGAAEKVNLKVEDLRDQYPDLSFYTSRDASNEIWVMFRVLGSSALFGAMLVLVILGWTMGLRMSLLVLIAIPFSTAVGLVFLFAVGIPISNMVVFSFILVLGMVVDGAIIVAENIHRHIERGEDPMDAAKVGIEEVGLPVIAADLTTIAAYLPMILVPGIMGDFMGVMPKVVSVALLGSVLVDHFVIPTLAARWFGRRKPVADESQSFARLTATHDSHEANEAARVRPNVGIFTRAYAWVLRQALTGITPLFVLLWCLVAVFGAGKLMSHLGFNFFPASDRGQFIVKYELPLGYSIEETLAASEVITEKLKDWEDTGILVNYVTSVGSASGMATRVDDDPASGPEFGQVQVELVPPMDRSIHTREVMNYLRRNVELLPGMKMTISEVQDGPPGGAKVSVRFTGKNLDQLGTIAKATRDRLKRISGTVDVTTDYRDDAPVLIIEPKSDVVGLSGLTDMQIARAVQTAIAGDTTVQITMDDEDINLRLQLAPEYQQHPEDLKRLLLSGVDGRRASIGSLAEIRRDVDLFSVNRYDRNRAVVTKCDVDDSKQPAEVFETLANDILPDLGFRPVEGAEKTVEGFAKQFIGKSASDAEGIQAEFAGENDERDKNFGYLLRSMIIAVVLIAAILVVQFNSFRQAAVVMITVPLSFIGVILGMWVTSFPFSLATFIGLVSLTGIVVNDAIVQ</sequence>
<evidence type="ECO:0000313" key="5">
    <source>
        <dbReference type="Proteomes" id="UP001642464"/>
    </source>
</evidence>
<proteinExistence type="inferred from homology"/>
<dbReference type="Proteomes" id="UP001642464">
    <property type="component" value="Unassembled WGS sequence"/>
</dbReference>
<feature type="transmembrane region" description="Helical" evidence="2">
    <location>
        <begin position="345"/>
        <end position="364"/>
    </location>
</feature>
<accession>A0ABP0LEC4</accession>
<dbReference type="Gene3D" id="2.40.30.170">
    <property type="match status" value="1"/>
</dbReference>
<dbReference type="EMBL" id="CAXAMM010015891">
    <property type="protein sequence ID" value="CAK9037511.1"/>
    <property type="molecule type" value="Genomic_DNA"/>
</dbReference>
<gene>
    <name evidence="4" type="ORF">SCF082_LOCUS22202</name>
</gene>
<evidence type="ECO:0000256" key="2">
    <source>
        <dbReference type="SAM" id="Phobius"/>
    </source>
</evidence>
<dbReference type="Gene3D" id="2.40.420.20">
    <property type="match status" value="1"/>
</dbReference>
<dbReference type="Gene3D" id="1.10.287.470">
    <property type="entry name" value="Helix hairpin bin"/>
    <property type="match status" value="1"/>
</dbReference>
<feature type="transmembrane region" description="Helical" evidence="2">
    <location>
        <begin position="176"/>
        <end position="194"/>
    </location>
</feature>
<feature type="transmembrane region" description="Helical" evidence="2">
    <location>
        <begin position="51"/>
        <end position="73"/>
    </location>
</feature>
<keyword evidence="5" id="KW-1185">Reference proteome</keyword>
<dbReference type="Gene3D" id="1.20.1640.10">
    <property type="entry name" value="Multidrug efflux transporter AcrB transmembrane domain"/>
    <property type="match status" value="2"/>
</dbReference>
<dbReference type="Pfam" id="PF00873">
    <property type="entry name" value="ACR_tran"/>
    <property type="match status" value="2"/>
</dbReference>
<organism evidence="4 5">
    <name type="scientific">Durusdinium trenchii</name>
    <dbReference type="NCBI Taxonomy" id="1381693"/>
    <lineage>
        <taxon>Eukaryota</taxon>
        <taxon>Sar</taxon>
        <taxon>Alveolata</taxon>
        <taxon>Dinophyceae</taxon>
        <taxon>Suessiales</taxon>
        <taxon>Symbiodiniaceae</taxon>
        <taxon>Durusdinium</taxon>
    </lineage>
</organism>
<feature type="transmembrane region" description="Helical" evidence="2">
    <location>
        <begin position="436"/>
        <end position="456"/>
    </location>
</feature>
<feature type="transmembrane region" description="Helical" evidence="2">
    <location>
        <begin position="1275"/>
        <end position="1299"/>
    </location>
</feature>
<dbReference type="PRINTS" id="PR00702">
    <property type="entry name" value="ACRIFLAVINRP"/>
</dbReference>
<dbReference type="SUPFAM" id="SSF82693">
    <property type="entry name" value="Multidrug efflux transporter AcrB pore domain, PN1, PN2, PC1 and PC2 subdomains"/>
    <property type="match status" value="3"/>
</dbReference>
<evidence type="ECO:0000313" key="4">
    <source>
        <dbReference type="EMBL" id="CAK9037511.1"/>
    </source>
</evidence>
<protein>
    <submittedName>
        <fullName evidence="4">Nodulation protein NolG</fullName>
    </submittedName>
</protein>
<dbReference type="PANTHER" id="PTHR32063:SF24">
    <property type="entry name" value="CATION EFFLUX SYSTEM (ACRB_ACRD_ACRF FAMILY)"/>
    <property type="match status" value="1"/>
</dbReference>
<keyword evidence="2" id="KW-1133">Transmembrane helix</keyword>
<dbReference type="InterPro" id="IPR036591">
    <property type="entry name" value="YggU-like_sf"/>
</dbReference>
<reference evidence="4 5" key="1">
    <citation type="submission" date="2024-02" db="EMBL/GenBank/DDBJ databases">
        <authorList>
            <person name="Chen Y."/>
            <person name="Shah S."/>
            <person name="Dougan E. K."/>
            <person name="Thang M."/>
            <person name="Chan C."/>
        </authorList>
    </citation>
    <scope>NUCLEOTIDE SEQUENCE [LARGE SCALE GENOMIC DNA]</scope>
</reference>
<dbReference type="InterPro" id="IPR003746">
    <property type="entry name" value="DUF167"/>
</dbReference>
<dbReference type="InterPro" id="IPR001036">
    <property type="entry name" value="Acrflvin-R"/>
</dbReference>
<keyword evidence="2" id="KW-0472">Membrane</keyword>
<name>A0ABP0LEC4_9DINO</name>
<dbReference type="InterPro" id="IPR027463">
    <property type="entry name" value="AcrB_DN_DC_subdom"/>
</dbReference>
<feature type="transmembrane region" description="Helical" evidence="2">
    <location>
        <begin position="1802"/>
        <end position="1823"/>
    </location>
</feature>
<dbReference type="Gene3D" id="2.40.50.100">
    <property type="match status" value="1"/>
</dbReference>
<dbReference type="NCBIfam" id="TIGR01730">
    <property type="entry name" value="RND_mfp"/>
    <property type="match status" value="1"/>
</dbReference>
<dbReference type="Gene3D" id="3.30.1200.10">
    <property type="entry name" value="YggU-like"/>
    <property type="match status" value="1"/>
</dbReference>
<dbReference type="SUPFAM" id="SSF69786">
    <property type="entry name" value="YggU-like"/>
    <property type="match status" value="1"/>
</dbReference>
<evidence type="ECO:0000259" key="3">
    <source>
        <dbReference type="Pfam" id="PF02517"/>
    </source>
</evidence>
<feature type="transmembrane region" description="Helical" evidence="2">
    <location>
        <begin position="93"/>
        <end position="113"/>
    </location>
</feature>
<comment type="caution">
    <text evidence="4">The sequence shown here is derived from an EMBL/GenBank/DDBJ whole genome shotgun (WGS) entry which is preliminary data.</text>
</comment>
<comment type="similarity">
    <text evidence="1">Belongs to the UPF0235 family.</text>
</comment>
<evidence type="ECO:0000256" key="1">
    <source>
        <dbReference type="ARBA" id="ARBA00010364"/>
    </source>
</evidence>
<dbReference type="InterPro" id="IPR003675">
    <property type="entry name" value="Rce1/LyrA-like_dom"/>
</dbReference>
<feature type="transmembrane region" description="Helical" evidence="2">
    <location>
        <begin position="1383"/>
        <end position="1404"/>
    </location>
</feature>
<dbReference type="Pfam" id="PF02594">
    <property type="entry name" value="DUF167"/>
    <property type="match status" value="1"/>
</dbReference>
<feature type="transmembrane region" description="Helical" evidence="2">
    <location>
        <begin position="1311"/>
        <end position="1330"/>
    </location>
</feature>
<feature type="transmembrane region" description="Helical" evidence="2">
    <location>
        <begin position="12"/>
        <end position="31"/>
    </location>
</feature>
<feature type="transmembrane region" description="Helical" evidence="2">
    <location>
        <begin position="1778"/>
        <end position="1796"/>
    </location>
</feature>
<dbReference type="Gene3D" id="3.30.2090.10">
    <property type="entry name" value="Multidrug efflux transporter AcrB TolC docking domain, DN and DC subdomains"/>
    <property type="match status" value="2"/>
</dbReference>
<dbReference type="PANTHER" id="PTHR32063">
    <property type="match status" value="1"/>
</dbReference>
<dbReference type="Gene3D" id="3.30.70.1440">
    <property type="entry name" value="Multidrug efflux transporter AcrB pore domain"/>
    <property type="match status" value="1"/>
</dbReference>
<feature type="domain" description="CAAX prenyl protease 2/Lysostaphin resistance protein A-like" evidence="3">
    <location>
        <begin position="299"/>
        <end position="353"/>
    </location>
</feature>
<dbReference type="NCBIfam" id="TIGR00251">
    <property type="entry name" value="DUF167 family protein"/>
    <property type="match status" value="1"/>
</dbReference>
<dbReference type="Pfam" id="PF02517">
    <property type="entry name" value="Rce1-like"/>
    <property type="match status" value="1"/>
</dbReference>
<dbReference type="SUPFAM" id="SSF111369">
    <property type="entry name" value="HlyD-like secretion proteins"/>
    <property type="match status" value="1"/>
</dbReference>
<dbReference type="Gene3D" id="3.30.70.1430">
    <property type="entry name" value="Multidrug efflux transporter AcrB pore domain"/>
    <property type="match status" value="2"/>
</dbReference>
<keyword evidence="2" id="KW-0812">Transmembrane</keyword>
<feature type="transmembrane region" description="Helical" evidence="2">
    <location>
        <begin position="859"/>
        <end position="877"/>
    </location>
</feature>
<dbReference type="Gene3D" id="3.30.70.1320">
    <property type="entry name" value="Multidrug efflux transporter AcrB pore domain like"/>
    <property type="match status" value="1"/>
</dbReference>